<sequence>MLSNRIHVHESELIEIGTMHVDESEFFEVEFIVQARRTNESIPTQLDSQHQDLWHYWEYLLKWDGYPDEQNTWEPIESLDGCEDLLRRFWDHLPLGTLHINAPCIVSASAAWIAEEKARSLPEEERSRDSEETSTKQVHFHETLPSVLAPVDEELSRIPTFVPDDNTPVRNACGDLWLPVPREDTFGTQMDDFGDYFNRINST</sequence>
<protein>
    <recommendedName>
        <fullName evidence="4">Chromo domain-containing protein</fullName>
    </recommendedName>
</protein>
<keyword evidence="6" id="KW-1185">Reference proteome</keyword>
<dbReference type="InterPro" id="IPR023780">
    <property type="entry name" value="Chromo_domain"/>
</dbReference>
<dbReference type="InterPro" id="IPR051219">
    <property type="entry name" value="Heterochromatin_chromo-domain"/>
</dbReference>
<dbReference type="GO" id="GO:0006338">
    <property type="term" value="P:chromatin remodeling"/>
    <property type="evidence" value="ECO:0007669"/>
    <property type="project" value="UniProtKB-ARBA"/>
</dbReference>
<dbReference type="PANTHER" id="PTHR22812">
    <property type="entry name" value="CHROMOBOX PROTEIN"/>
    <property type="match status" value="1"/>
</dbReference>
<dbReference type="SUPFAM" id="SSF54160">
    <property type="entry name" value="Chromo domain-like"/>
    <property type="match status" value="1"/>
</dbReference>
<dbReference type="Proteomes" id="UP001221142">
    <property type="component" value="Unassembled WGS sequence"/>
</dbReference>
<comment type="subcellular location">
    <subcellularLocation>
        <location evidence="1">Nucleus</location>
    </subcellularLocation>
</comment>
<comment type="caution">
    <text evidence="5">The sequence shown here is derived from an EMBL/GenBank/DDBJ whole genome shotgun (WGS) entry which is preliminary data.</text>
</comment>
<proteinExistence type="predicted"/>
<dbReference type="CDD" id="cd18968">
    <property type="entry name" value="chromodomain"/>
    <property type="match status" value="1"/>
</dbReference>
<dbReference type="InterPro" id="IPR000953">
    <property type="entry name" value="Chromo/chromo_shadow_dom"/>
</dbReference>
<dbReference type="PROSITE" id="PS00598">
    <property type="entry name" value="CHROMO_1"/>
    <property type="match status" value="1"/>
</dbReference>
<feature type="region of interest" description="Disordered" evidence="3">
    <location>
        <begin position="119"/>
        <end position="139"/>
    </location>
</feature>
<evidence type="ECO:0000313" key="6">
    <source>
        <dbReference type="Proteomes" id="UP001221142"/>
    </source>
</evidence>
<dbReference type="GO" id="GO:0005634">
    <property type="term" value="C:nucleus"/>
    <property type="evidence" value="ECO:0007669"/>
    <property type="project" value="UniProtKB-SubCell"/>
</dbReference>
<keyword evidence="2" id="KW-0539">Nucleus</keyword>
<accession>A0AAD7FWZ1</accession>
<feature type="domain" description="Chromo" evidence="4">
    <location>
        <begin position="27"/>
        <end position="91"/>
    </location>
</feature>
<dbReference type="Pfam" id="PF00385">
    <property type="entry name" value="Chromo"/>
    <property type="match status" value="1"/>
</dbReference>
<dbReference type="AlphaFoldDB" id="A0AAD7FWZ1"/>
<evidence type="ECO:0000259" key="4">
    <source>
        <dbReference type="PROSITE" id="PS50013"/>
    </source>
</evidence>
<dbReference type="EMBL" id="JARKIF010000002">
    <property type="protein sequence ID" value="KAJ7647672.1"/>
    <property type="molecule type" value="Genomic_DNA"/>
</dbReference>
<dbReference type="InterPro" id="IPR016197">
    <property type="entry name" value="Chromo-like_dom_sf"/>
</dbReference>
<evidence type="ECO:0000256" key="3">
    <source>
        <dbReference type="SAM" id="MobiDB-lite"/>
    </source>
</evidence>
<dbReference type="InterPro" id="IPR023779">
    <property type="entry name" value="Chromodomain_CS"/>
</dbReference>
<dbReference type="SMART" id="SM00298">
    <property type="entry name" value="CHROMO"/>
    <property type="match status" value="1"/>
</dbReference>
<name>A0AAD7FWZ1_9AGAR</name>
<evidence type="ECO:0000256" key="1">
    <source>
        <dbReference type="ARBA" id="ARBA00004123"/>
    </source>
</evidence>
<dbReference type="PROSITE" id="PS50013">
    <property type="entry name" value="CHROMO_2"/>
    <property type="match status" value="1"/>
</dbReference>
<organism evidence="5 6">
    <name type="scientific">Roridomyces roridus</name>
    <dbReference type="NCBI Taxonomy" id="1738132"/>
    <lineage>
        <taxon>Eukaryota</taxon>
        <taxon>Fungi</taxon>
        <taxon>Dikarya</taxon>
        <taxon>Basidiomycota</taxon>
        <taxon>Agaricomycotina</taxon>
        <taxon>Agaricomycetes</taxon>
        <taxon>Agaricomycetidae</taxon>
        <taxon>Agaricales</taxon>
        <taxon>Marasmiineae</taxon>
        <taxon>Mycenaceae</taxon>
        <taxon>Roridomyces</taxon>
    </lineage>
</organism>
<evidence type="ECO:0000313" key="5">
    <source>
        <dbReference type="EMBL" id="KAJ7647672.1"/>
    </source>
</evidence>
<reference evidence="5" key="1">
    <citation type="submission" date="2023-03" db="EMBL/GenBank/DDBJ databases">
        <title>Massive genome expansion in bonnet fungi (Mycena s.s.) driven by repeated elements and novel gene families across ecological guilds.</title>
        <authorList>
            <consortium name="Lawrence Berkeley National Laboratory"/>
            <person name="Harder C.B."/>
            <person name="Miyauchi S."/>
            <person name="Viragh M."/>
            <person name="Kuo A."/>
            <person name="Thoen E."/>
            <person name="Andreopoulos B."/>
            <person name="Lu D."/>
            <person name="Skrede I."/>
            <person name="Drula E."/>
            <person name="Henrissat B."/>
            <person name="Morin E."/>
            <person name="Kohler A."/>
            <person name="Barry K."/>
            <person name="LaButti K."/>
            <person name="Morin E."/>
            <person name="Salamov A."/>
            <person name="Lipzen A."/>
            <person name="Mereny Z."/>
            <person name="Hegedus B."/>
            <person name="Baldrian P."/>
            <person name="Stursova M."/>
            <person name="Weitz H."/>
            <person name="Taylor A."/>
            <person name="Grigoriev I.V."/>
            <person name="Nagy L.G."/>
            <person name="Martin F."/>
            <person name="Kauserud H."/>
        </authorList>
    </citation>
    <scope>NUCLEOTIDE SEQUENCE</scope>
    <source>
        <strain evidence="5">9284</strain>
    </source>
</reference>
<dbReference type="Gene3D" id="2.40.50.40">
    <property type="match status" value="1"/>
</dbReference>
<gene>
    <name evidence="5" type="ORF">FB45DRAFT_1052115</name>
</gene>
<evidence type="ECO:0000256" key="2">
    <source>
        <dbReference type="ARBA" id="ARBA00023242"/>
    </source>
</evidence>